<dbReference type="PANTHER" id="PTHR47495">
    <property type="entry name" value="ALDEHYDE DEHYDROGENASE"/>
    <property type="match status" value="1"/>
</dbReference>
<dbReference type="InterPro" id="IPR000674">
    <property type="entry name" value="Ald_Oxase/Xan_DH_a/b"/>
</dbReference>
<sequence length="715" mass="77977">MSTSTINRRHFLKIGITAGGGLVLGLEWLSACNTGGSSATEAVLHDLNAFIKIGTDGLVTIMSPNPEIGQGVKTSLPMIVAEELDVDWKNVSIEQAWLDTEKYTRQVAGGSGSVRSSWDSFRQAGAAGRQMLVNAAAEQWQVDPATCTTEAGMVHHKASGKKIGYGELVEKAATMPAPAEVKLKEPAAFKIIGTRVPNCDTKAIVTGKQKFGIDTKREGMLYASMVRPPAFGQKLKSFDDAAARKMPGVSNVISFDNKIAVLGRSTWEVMHAARAINATWEDDGNLESTEDYKKNFAKALTRQPKEPQRKDGNIKKAFASAAKTFEATFECPFIPHNTMEPMNFFADVKADSVELYGPIQLPDRARTAIAEKLGIPREKIKVGMTRMGGGFGRRLMVDFIEEAVTVSQMAKAPVNVIWRREDDMGGGYYRPMALYKYRAAVDANNKLIAWHHHSVGVGRTARENNFPAGAVPNLQVDTHEYESPVTTGPWRAPVHNFIAYAEESFLDDIAHNLGKDPVAFRLELLEQARSQPAGKVDYNPDRYAAVIKKVAEMAGWGQPKAAGIYQGIGAHFSFSTYVAQIVELQNVNGQLKINRIYCAVDCGTVVNRSGAETQIEGAMIDGLGHAMYGELTLTRGKPDQVNYDHYRLIRMQEAPEITIAFIENNEKPTGLGEPGLPPVAAALANAVFAATGHRLRAQPFVKSGAAFSMERKSEV</sequence>
<organism evidence="2 3">
    <name type="scientific">Chitinophaga japonensis</name>
    <name type="common">Flexibacter japonensis</name>
    <dbReference type="NCBI Taxonomy" id="104662"/>
    <lineage>
        <taxon>Bacteria</taxon>
        <taxon>Pseudomonadati</taxon>
        <taxon>Bacteroidota</taxon>
        <taxon>Chitinophagia</taxon>
        <taxon>Chitinophagales</taxon>
        <taxon>Chitinophagaceae</taxon>
        <taxon>Chitinophaga</taxon>
    </lineage>
</organism>
<dbReference type="AlphaFoldDB" id="A0A562SZD7"/>
<dbReference type="Gene3D" id="3.90.1170.50">
    <property type="entry name" value="Aldehyde oxidase/xanthine dehydrogenase, a/b hammerhead"/>
    <property type="match status" value="1"/>
</dbReference>
<dbReference type="SMART" id="SM01008">
    <property type="entry name" value="Ald_Xan_dh_C"/>
    <property type="match status" value="1"/>
</dbReference>
<feature type="domain" description="Aldehyde oxidase/xanthine dehydrogenase a/b hammerhead" evidence="1">
    <location>
        <begin position="206"/>
        <end position="284"/>
    </location>
</feature>
<name>A0A562SZD7_CHIJA</name>
<dbReference type="InterPro" id="IPR012368">
    <property type="entry name" value="OxRdtase_Mopterin-bd_su_IorB"/>
</dbReference>
<dbReference type="RefSeq" id="WP_145716633.1">
    <property type="nucleotide sequence ID" value="NZ_BAAAFY010000004.1"/>
</dbReference>
<dbReference type="InterPro" id="IPR046867">
    <property type="entry name" value="AldOxase/xan_DH_MoCoBD2"/>
</dbReference>
<evidence type="ECO:0000313" key="2">
    <source>
        <dbReference type="EMBL" id="TWI86659.1"/>
    </source>
</evidence>
<dbReference type="InterPro" id="IPR037165">
    <property type="entry name" value="AldOxase/xan_DH_Mopterin-bd_sf"/>
</dbReference>
<dbReference type="PANTHER" id="PTHR47495:SF2">
    <property type="entry name" value="ALDEHYDE DEHYDROGENASE"/>
    <property type="match status" value="1"/>
</dbReference>
<evidence type="ECO:0000313" key="3">
    <source>
        <dbReference type="Proteomes" id="UP000316778"/>
    </source>
</evidence>
<accession>A0A562SZD7</accession>
<dbReference type="Pfam" id="PF20256">
    <property type="entry name" value="MoCoBD_2"/>
    <property type="match status" value="2"/>
</dbReference>
<dbReference type="PROSITE" id="PS51318">
    <property type="entry name" value="TAT"/>
    <property type="match status" value="1"/>
</dbReference>
<evidence type="ECO:0000259" key="1">
    <source>
        <dbReference type="SMART" id="SM01008"/>
    </source>
</evidence>
<proteinExistence type="predicted"/>
<dbReference type="Proteomes" id="UP000316778">
    <property type="component" value="Unassembled WGS sequence"/>
</dbReference>
<dbReference type="GO" id="GO:0016491">
    <property type="term" value="F:oxidoreductase activity"/>
    <property type="evidence" value="ECO:0007669"/>
    <property type="project" value="InterPro"/>
</dbReference>
<dbReference type="InterPro" id="IPR008274">
    <property type="entry name" value="AldOxase/xan_DH_MoCoBD1"/>
</dbReference>
<dbReference type="Pfam" id="PF02738">
    <property type="entry name" value="MoCoBD_1"/>
    <property type="match status" value="1"/>
</dbReference>
<reference evidence="2 3" key="1">
    <citation type="journal article" date="2013" name="Stand. Genomic Sci.">
        <title>Genomic Encyclopedia of Type Strains, Phase I: The one thousand microbial genomes (KMG-I) project.</title>
        <authorList>
            <person name="Kyrpides N.C."/>
            <person name="Woyke T."/>
            <person name="Eisen J.A."/>
            <person name="Garrity G."/>
            <person name="Lilburn T.G."/>
            <person name="Beck B.J."/>
            <person name="Whitman W.B."/>
            <person name="Hugenholtz P."/>
            <person name="Klenk H.P."/>
        </authorList>
    </citation>
    <scope>NUCLEOTIDE SEQUENCE [LARGE SCALE GENOMIC DNA]</scope>
    <source>
        <strain evidence="2 3">DSM 13484</strain>
    </source>
</reference>
<dbReference type="OrthoDB" id="9767994at2"/>
<dbReference type="InterPro" id="IPR052516">
    <property type="entry name" value="N-heterocyclic_Hydroxylase"/>
</dbReference>
<comment type="caution">
    <text evidence="2">The sequence shown here is derived from an EMBL/GenBank/DDBJ whole genome shotgun (WGS) entry which is preliminary data.</text>
</comment>
<dbReference type="Gene3D" id="3.30.365.10">
    <property type="entry name" value="Aldehyde oxidase/xanthine dehydrogenase, molybdopterin binding domain"/>
    <property type="match status" value="4"/>
</dbReference>
<dbReference type="EMBL" id="VLLG01000004">
    <property type="protein sequence ID" value="TWI86659.1"/>
    <property type="molecule type" value="Genomic_DNA"/>
</dbReference>
<dbReference type="InterPro" id="IPR006311">
    <property type="entry name" value="TAT_signal"/>
</dbReference>
<dbReference type="PIRSF" id="PIRSF036389">
    <property type="entry name" value="IOR_B"/>
    <property type="match status" value="1"/>
</dbReference>
<protein>
    <submittedName>
        <fullName evidence="2">Isoquinoline 1-oxidoreductase beta subunit</fullName>
    </submittedName>
</protein>
<keyword evidence="3" id="KW-1185">Reference proteome</keyword>
<gene>
    <name evidence="2" type="ORF">LX66_3921</name>
</gene>
<dbReference type="SUPFAM" id="SSF56003">
    <property type="entry name" value="Molybdenum cofactor-binding domain"/>
    <property type="match status" value="2"/>
</dbReference>